<feature type="compositionally biased region" description="Polar residues" evidence="1">
    <location>
        <begin position="1"/>
        <end position="14"/>
    </location>
</feature>
<dbReference type="Proteomes" id="UP001153269">
    <property type="component" value="Unassembled WGS sequence"/>
</dbReference>
<evidence type="ECO:0000313" key="3">
    <source>
        <dbReference type="Proteomes" id="UP001153269"/>
    </source>
</evidence>
<feature type="compositionally biased region" description="Basic and acidic residues" evidence="1">
    <location>
        <begin position="78"/>
        <end position="92"/>
    </location>
</feature>
<proteinExistence type="predicted"/>
<keyword evidence="3" id="KW-1185">Reference proteome</keyword>
<dbReference type="AlphaFoldDB" id="A0A9N7UN38"/>
<accession>A0A9N7UN38</accession>
<feature type="region of interest" description="Disordered" evidence="1">
    <location>
        <begin position="1"/>
        <end position="30"/>
    </location>
</feature>
<comment type="caution">
    <text evidence="2">The sequence shown here is derived from an EMBL/GenBank/DDBJ whole genome shotgun (WGS) entry which is preliminary data.</text>
</comment>
<evidence type="ECO:0000313" key="2">
    <source>
        <dbReference type="EMBL" id="CAB1433334.1"/>
    </source>
</evidence>
<organism evidence="2 3">
    <name type="scientific">Pleuronectes platessa</name>
    <name type="common">European plaice</name>
    <dbReference type="NCBI Taxonomy" id="8262"/>
    <lineage>
        <taxon>Eukaryota</taxon>
        <taxon>Metazoa</taxon>
        <taxon>Chordata</taxon>
        <taxon>Craniata</taxon>
        <taxon>Vertebrata</taxon>
        <taxon>Euteleostomi</taxon>
        <taxon>Actinopterygii</taxon>
        <taxon>Neopterygii</taxon>
        <taxon>Teleostei</taxon>
        <taxon>Neoteleostei</taxon>
        <taxon>Acanthomorphata</taxon>
        <taxon>Carangaria</taxon>
        <taxon>Pleuronectiformes</taxon>
        <taxon>Pleuronectoidei</taxon>
        <taxon>Pleuronectidae</taxon>
        <taxon>Pleuronectes</taxon>
    </lineage>
</organism>
<dbReference type="EMBL" id="CADEAL010001557">
    <property type="protein sequence ID" value="CAB1433334.1"/>
    <property type="molecule type" value="Genomic_DNA"/>
</dbReference>
<sequence>MWQQLVKQQTSWDTASHHVDWSQHETGPLRVDTQQVSLGTQSCSRGYSIVCEPGFRLRAGLQSDSHPEEESDPQPPAFKERSPPERGADQSQRRTATLTTGGANQRGRAGGATVPVN</sequence>
<gene>
    <name evidence="2" type="ORF">PLEPLA_LOCUS21424</name>
</gene>
<feature type="compositionally biased region" description="Low complexity" evidence="1">
    <location>
        <begin position="99"/>
        <end position="117"/>
    </location>
</feature>
<evidence type="ECO:0000256" key="1">
    <source>
        <dbReference type="SAM" id="MobiDB-lite"/>
    </source>
</evidence>
<reference evidence="2" key="1">
    <citation type="submission" date="2020-03" db="EMBL/GenBank/DDBJ databases">
        <authorList>
            <person name="Weist P."/>
        </authorList>
    </citation>
    <scope>NUCLEOTIDE SEQUENCE</scope>
</reference>
<protein>
    <submittedName>
        <fullName evidence="2">Uncharacterized protein</fullName>
    </submittedName>
</protein>
<name>A0A9N7UN38_PLEPL</name>
<feature type="region of interest" description="Disordered" evidence="1">
    <location>
        <begin position="58"/>
        <end position="117"/>
    </location>
</feature>